<evidence type="ECO:0000256" key="1">
    <source>
        <dbReference type="ARBA" id="ARBA00023015"/>
    </source>
</evidence>
<feature type="transmembrane region" description="Helical" evidence="5">
    <location>
        <begin position="323"/>
        <end position="343"/>
    </location>
</feature>
<dbReference type="PANTHER" id="PTHR44688">
    <property type="entry name" value="DNA-BINDING TRANSCRIPTIONAL ACTIVATOR DEVR_DOSR"/>
    <property type="match status" value="1"/>
</dbReference>
<proteinExistence type="predicted"/>
<feature type="transmembrane region" description="Helical" evidence="5">
    <location>
        <begin position="168"/>
        <end position="188"/>
    </location>
</feature>
<dbReference type="SUPFAM" id="SSF46894">
    <property type="entry name" value="C-terminal effector domain of the bipartite response regulators"/>
    <property type="match status" value="1"/>
</dbReference>
<feature type="region of interest" description="Disordered" evidence="4">
    <location>
        <begin position="478"/>
        <end position="497"/>
    </location>
</feature>
<dbReference type="PRINTS" id="PR00038">
    <property type="entry name" value="HTHLUXR"/>
</dbReference>
<evidence type="ECO:0000259" key="6">
    <source>
        <dbReference type="PROSITE" id="PS50043"/>
    </source>
</evidence>
<comment type="caution">
    <text evidence="7">The sequence shown here is derived from an EMBL/GenBank/DDBJ whole genome shotgun (WGS) entry which is preliminary data.</text>
</comment>
<feature type="transmembrane region" description="Helical" evidence="5">
    <location>
        <begin position="355"/>
        <end position="377"/>
    </location>
</feature>
<keyword evidence="3" id="KW-0804">Transcription</keyword>
<dbReference type="SMART" id="SM00421">
    <property type="entry name" value="HTH_LUXR"/>
    <property type="match status" value="1"/>
</dbReference>
<keyword evidence="5" id="KW-0812">Transmembrane</keyword>
<feature type="transmembrane region" description="Helical" evidence="5">
    <location>
        <begin position="109"/>
        <end position="136"/>
    </location>
</feature>
<dbReference type="InterPro" id="IPR036259">
    <property type="entry name" value="MFS_trans_sf"/>
</dbReference>
<evidence type="ECO:0000256" key="2">
    <source>
        <dbReference type="ARBA" id="ARBA00023125"/>
    </source>
</evidence>
<evidence type="ECO:0000256" key="4">
    <source>
        <dbReference type="SAM" id="MobiDB-lite"/>
    </source>
</evidence>
<feature type="domain" description="HTH luxR-type" evidence="6">
    <location>
        <begin position="503"/>
        <end position="568"/>
    </location>
</feature>
<name>A0A2K2UB21_9ACTN</name>
<dbReference type="GO" id="GO:0006355">
    <property type="term" value="P:regulation of DNA-templated transcription"/>
    <property type="evidence" value="ECO:0007669"/>
    <property type="project" value="InterPro"/>
</dbReference>
<dbReference type="Gene3D" id="1.10.10.10">
    <property type="entry name" value="Winged helix-like DNA-binding domain superfamily/Winged helix DNA-binding domain"/>
    <property type="match status" value="1"/>
</dbReference>
<dbReference type="InterPro" id="IPR036388">
    <property type="entry name" value="WH-like_DNA-bd_sf"/>
</dbReference>
<keyword evidence="8" id="KW-1185">Reference proteome</keyword>
<keyword evidence="1" id="KW-0805">Transcription regulation</keyword>
<keyword evidence="5" id="KW-1133">Transmembrane helix</keyword>
<dbReference type="InterPro" id="IPR000792">
    <property type="entry name" value="Tscrpt_reg_LuxR_C"/>
</dbReference>
<dbReference type="RefSeq" id="WP_103265193.1">
    <property type="nucleotide sequence ID" value="NZ_CABMLE010000008.1"/>
</dbReference>
<feature type="transmembrane region" description="Helical" evidence="5">
    <location>
        <begin position="143"/>
        <end position="162"/>
    </location>
</feature>
<feature type="region of interest" description="Disordered" evidence="4">
    <location>
        <begin position="426"/>
        <end position="467"/>
    </location>
</feature>
<dbReference type="OrthoDB" id="3170761at2"/>
<dbReference type="CDD" id="cd06170">
    <property type="entry name" value="LuxR_C_like"/>
    <property type="match status" value="1"/>
</dbReference>
<feature type="region of interest" description="Disordered" evidence="4">
    <location>
        <begin position="198"/>
        <end position="222"/>
    </location>
</feature>
<evidence type="ECO:0000256" key="5">
    <source>
        <dbReference type="SAM" id="Phobius"/>
    </source>
</evidence>
<organism evidence="7 8">
    <name type="scientific">Enteroscipio rubneri</name>
    <dbReference type="NCBI Taxonomy" id="2070686"/>
    <lineage>
        <taxon>Bacteria</taxon>
        <taxon>Bacillati</taxon>
        <taxon>Actinomycetota</taxon>
        <taxon>Coriobacteriia</taxon>
        <taxon>Eggerthellales</taxon>
        <taxon>Eggerthellaceae</taxon>
        <taxon>Enteroscipio</taxon>
    </lineage>
</organism>
<sequence length="572" mass="59656">MDTQPSIAERYFSLGGANYIGLGFYWAWLFITFYTSVLLPPSTDQTMSGLWNWAAWAHALTLITCALLARRLQPYALRRSSIALSSLATLGGTLLIPLGSLLLGTASPVAVVLATIGALVTGVTTAWLVLAWSVLYSRRGARFSLFGIIASYLLAALIFFLVQLMSSPIAIATTALMPVCSAILLYAASLDAPVNGTVDAPADETDSSPAGADGNPPAHRRAETTRRFAPRLILPLTAVLLYALCGEVLRGFATAPGDGTNLDDMGNLYLLGSAVGVVVMGIILALIPRFAHKKPSEMPGIRVTLLIMAAGFLVATLTSTSFFFAYAVFGAAFQCFRALVWMYSADVTERTGAPAFAVFGASQGCAALAVVLGVPIASSLNQAVSVGAAQLPVIASVAVFLIFTSAVLVVNPKDLETAWGLIPPGAEPDTATRAQAKGDDAPSDASALCEADAPSGAGAEATSEADAGALSEAHALSDARDGTVGANSGASADDPANDDALSFLSDTYGLTARESEVARLLAKGRSLPFIQEELHIAQGTAQTHLVHIYRKLGVHSRQEFLDVVESQTSPSK</sequence>
<dbReference type="Proteomes" id="UP000236197">
    <property type="component" value="Unassembled WGS sequence"/>
</dbReference>
<feature type="transmembrane region" description="Helical" evidence="5">
    <location>
        <begin position="299"/>
        <end position="317"/>
    </location>
</feature>
<feature type="transmembrane region" description="Helical" evidence="5">
    <location>
        <begin position="269"/>
        <end position="287"/>
    </location>
</feature>
<keyword evidence="2" id="KW-0238">DNA-binding</keyword>
<dbReference type="Gene3D" id="1.20.1250.20">
    <property type="entry name" value="MFS general substrate transporter like domains"/>
    <property type="match status" value="1"/>
</dbReference>
<dbReference type="GO" id="GO:0003677">
    <property type="term" value="F:DNA binding"/>
    <property type="evidence" value="ECO:0007669"/>
    <property type="project" value="UniProtKB-KW"/>
</dbReference>
<keyword evidence="5" id="KW-0472">Membrane</keyword>
<feature type="transmembrane region" description="Helical" evidence="5">
    <location>
        <begin position="389"/>
        <end position="410"/>
    </location>
</feature>
<dbReference type="AlphaFoldDB" id="A0A2K2UB21"/>
<gene>
    <name evidence="7" type="ORF">C2L71_07680</name>
</gene>
<evidence type="ECO:0000313" key="8">
    <source>
        <dbReference type="Proteomes" id="UP000236197"/>
    </source>
</evidence>
<feature type="transmembrane region" description="Helical" evidence="5">
    <location>
        <begin position="228"/>
        <end position="249"/>
    </location>
</feature>
<dbReference type="PANTHER" id="PTHR44688:SF16">
    <property type="entry name" value="DNA-BINDING TRANSCRIPTIONAL ACTIVATOR DEVR_DOSR"/>
    <property type="match status" value="1"/>
</dbReference>
<accession>A0A2K2UB21</accession>
<feature type="transmembrane region" description="Helical" evidence="5">
    <location>
        <begin position="81"/>
        <end position="103"/>
    </location>
</feature>
<dbReference type="EMBL" id="PPEK01000008">
    <property type="protein sequence ID" value="PNV67479.1"/>
    <property type="molecule type" value="Genomic_DNA"/>
</dbReference>
<feature type="transmembrane region" description="Helical" evidence="5">
    <location>
        <begin position="51"/>
        <end position="69"/>
    </location>
</feature>
<evidence type="ECO:0000256" key="3">
    <source>
        <dbReference type="ARBA" id="ARBA00023163"/>
    </source>
</evidence>
<dbReference type="PROSITE" id="PS50043">
    <property type="entry name" value="HTH_LUXR_2"/>
    <property type="match status" value="1"/>
</dbReference>
<protein>
    <recommendedName>
        <fullName evidence="6">HTH luxR-type domain-containing protein</fullName>
    </recommendedName>
</protein>
<reference evidence="8" key="1">
    <citation type="submission" date="2018-01" db="EMBL/GenBank/DDBJ databases">
        <title>Rubneribacter badeniensis gen. nov., sp. nov., and Colonibacter rubneri, gen. nov., sp. nov., WGS of new members of the Eggerthellaceae.</title>
        <authorList>
            <person name="Danylec N."/>
            <person name="Stoll D.A."/>
            <person name="Doetsch A."/>
            <person name="Kulling S.E."/>
            <person name="Huch M."/>
        </authorList>
    </citation>
    <scope>NUCLEOTIDE SEQUENCE [LARGE SCALE GENOMIC DNA]</scope>
    <source>
        <strain evidence="8">ResAG-96</strain>
    </source>
</reference>
<feature type="transmembrane region" description="Helical" evidence="5">
    <location>
        <begin position="12"/>
        <end position="31"/>
    </location>
</feature>
<dbReference type="Pfam" id="PF00196">
    <property type="entry name" value="GerE"/>
    <property type="match status" value="1"/>
</dbReference>
<dbReference type="InterPro" id="IPR016032">
    <property type="entry name" value="Sig_transdc_resp-reg_C-effctor"/>
</dbReference>
<evidence type="ECO:0000313" key="7">
    <source>
        <dbReference type="EMBL" id="PNV67479.1"/>
    </source>
</evidence>